<reference evidence="2" key="1">
    <citation type="submission" date="2020-05" db="EMBL/GenBank/DDBJ databases">
        <title>Title: F plasmids are the major carriers of antibiotic resistance genes in human-associated commensal E. coli.</title>
        <authorList>
            <person name="Stephens C."/>
            <person name="Arismendi T."/>
            <person name="Wright M."/>
            <person name="Hartman A."/>
            <person name="Gonzalez A."/>
            <person name="Gill M."/>
            <person name="Pandori M."/>
            <person name="Hess D."/>
        </authorList>
    </citation>
    <scope>NUCLEOTIDE SEQUENCE</scope>
    <source>
        <strain evidence="2">SCU-478</strain>
    </source>
</reference>
<keyword evidence="1" id="KW-0732">Signal</keyword>
<dbReference type="EMBL" id="CP054563">
    <property type="protein sequence ID" value="QKQ33711.1"/>
    <property type="molecule type" value="Genomic_DNA"/>
</dbReference>
<name>A0A6N0IG33_ECOLX</name>
<evidence type="ECO:0000313" key="2">
    <source>
        <dbReference type="EMBL" id="QKQ33711.1"/>
    </source>
</evidence>
<proteinExistence type="predicted"/>
<sequence length="122" mass="12087">MTAALIATGAAAVITAPAAIPPPTVEPIAAIPDETAAAPTVPDAPATEAKAAPVVPAVADIIVAADAPATVDAVEAAVPAVARAPAVPAIVDGLAILIFLLQIEQVQLNYLLNNFTTISLPW</sequence>
<organism evidence="2">
    <name type="scientific">Escherichia coli</name>
    <dbReference type="NCBI Taxonomy" id="562"/>
    <lineage>
        <taxon>Bacteria</taxon>
        <taxon>Pseudomonadati</taxon>
        <taxon>Pseudomonadota</taxon>
        <taxon>Gammaproteobacteria</taxon>
        <taxon>Enterobacterales</taxon>
        <taxon>Enterobacteriaceae</taxon>
        <taxon>Escherichia</taxon>
    </lineage>
</organism>
<feature type="signal peptide" evidence="1">
    <location>
        <begin position="1"/>
        <end position="18"/>
    </location>
</feature>
<gene>
    <name evidence="2" type="ORF">HPE44_03505</name>
</gene>
<accession>A0A6N0IG33</accession>
<dbReference type="RefSeq" id="WP_157940747.1">
    <property type="nucleotide sequence ID" value="NZ_JAOQDH010000046.1"/>
</dbReference>
<dbReference type="AlphaFoldDB" id="A0A6N0IG33"/>
<evidence type="ECO:0000256" key="1">
    <source>
        <dbReference type="SAM" id="SignalP"/>
    </source>
</evidence>
<feature type="chain" id="PRO_5026698510" evidence="1">
    <location>
        <begin position="19"/>
        <end position="122"/>
    </location>
</feature>
<protein>
    <submittedName>
        <fullName evidence="2">Uncharacterized protein</fullName>
    </submittedName>
</protein>